<dbReference type="AlphaFoldDB" id="A0A1S3HF03"/>
<evidence type="ECO:0000313" key="3">
    <source>
        <dbReference type="Proteomes" id="UP000085678"/>
    </source>
</evidence>
<dbReference type="RefSeq" id="XP_013384652.1">
    <property type="nucleotide sequence ID" value="XM_013529198.1"/>
</dbReference>
<dbReference type="Proteomes" id="UP000085678">
    <property type="component" value="Unplaced"/>
</dbReference>
<feature type="compositionally biased region" description="Polar residues" evidence="1">
    <location>
        <begin position="303"/>
        <end position="316"/>
    </location>
</feature>
<name>A0A1S3HF03_LINAN</name>
<evidence type="ECO:0000256" key="1">
    <source>
        <dbReference type="SAM" id="MobiDB-lite"/>
    </source>
</evidence>
<feature type="compositionally biased region" description="Basic and acidic residues" evidence="1">
    <location>
        <begin position="281"/>
        <end position="301"/>
    </location>
</feature>
<feature type="region of interest" description="Disordered" evidence="1">
    <location>
        <begin position="263"/>
        <end position="316"/>
    </location>
</feature>
<feature type="signal peptide" evidence="2">
    <location>
        <begin position="1"/>
        <end position="29"/>
    </location>
</feature>
<dbReference type="InParanoid" id="A0A1S3HF03"/>
<keyword evidence="3" id="KW-1185">Reference proteome</keyword>
<evidence type="ECO:0000256" key="2">
    <source>
        <dbReference type="SAM" id="SignalP"/>
    </source>
</evidence>
<dbReference type="KEGG" id="lak:106154740"/>
<evidence type="ECO:0000313" key="4">
    <source>
        <dbReference type="RefSeq" id="XP_013384652.1"/>
    </source>
</evidence>
<proteinExistence type="predicted"/>
<accession>A0A1S3HF03</accession>
<gene>
    <name evidence="4" type="primary">LOC106154740</name>
</gene>
<organism evidence="3 4">
    <name type="scientific">Lingula anatina</name>
    <name type="common">Brachiopod</name>
    <name type="synonym">Lingula unguis</name>
    <dbReference type="NCBI Taxonomy" id="7574"/>
    <lineage>
        <taxon>Eukaryota</taxon>
        <taxon>Metazoa</taxon>
        <taxon>Spiralia</taxon>
        <taxon>Lophotrochozoa</taxon>
        <taxon>Brachiopoda</taxon>
        <taxon>Linguliformea</taxon>
        <taxon>Lingulata</taxon>
        <taxon>Lingulida</taxon>
        <taxon>Linguloidea</taxon>
        <taxon>Lingulidae</taxon>
        <taxon>Lingula</taxon>
    </lineage>
</organism>
<reference evidence="4" key="1">
    <citation type="submission" date="2025-08" db="UniProtKB">
        <authorList>
            <consortium name="RefSeq"/>
        </authorList>
    </citation>
    <scope>IDENTIFICATION</scope>
    <source>
        <tissue evidence="4">Gonads</tissue>
    </source>
</reference>
<protein>
    <submittedName>
        <fullName evidence="4">Uncharacterized protein LOC106154740</fullName>
    </submittedName>
</protein>
<keyword evidence="2" id="KW-0732">Signal</keyword>
<feature type="chain" id="PRO_5010284447" evidence="2">
    <location>
        <begin position="30"/>
        <end position="339"/>
    </location>
</feature>
<dbReference type="GeneID" id="106154740"/>
<sequence length="339" mass="37733">MTSVRILGARYSLLLWSMFAGLLFNTCRGCPPEFQVKVFSCLFPLNQLYAQQMPSLMARSKDNRARELQLCREYSQTQSCLRDALVGCNVNFAHNYLLSIRLHFETNSSMGLFLRQCRTLPTPTSSTPDKQNIRPSKITKASIALDLKTSRITSSTSNPTTTGYSYQGVAPEVKMARPSYVNYERDNVGKTAGLLSQNDAVMETEHVRTENDLIVPRHQELQAGGVSSNSKQPNHHALVPSDTVNQNTLAKRPNVIKEVFTRSTDHLNSDKGNQASIDKQPMGRDRTINRDIDTRNNEKNKQSIKADNTDGSSVASTTSGVNFVLNALVLMAVLYVLLI</sequence>